<dbReference type="Gene3D" id="3.40.50.1820">
    <property type="entry name" value="alpha/beta hydrolase"/>
    <property type="match status" value="1"/>
</dbReference>
<evidence type="ECO:0000313" key="5">
    <source>
        <dbReference type="EMBL" id="BES96565.1"/>
    </source>
</evidence>
<dbReference type="EC" id="3.1.2.22" evidence="2"/>
<dbReference type="EMBL" id="AP028915">
    <property type="protein sequence ID" value="BES96565.1"/>
    <property type="molecule type" value="Genomic_DNA"/>
</dbReference>
<dbReference type="SUPFAM" id="SSF53474">
    <property type="entry name" value="alpha/beta-Hydrolases"/>
    <property type="match status" value="1"/>
</dbReference>
<feature type="domain" description="Phospholipase/carboxylesterase/thioesterase" evidence="4">
    <location>
        <begin position="15"/>
        <end position="218"/>
    </location>
</feature>
<evidence type="ECO:0000256" key="2">
    <source>
        <dbReference type="ARBA" id="ARBA00012423"/>
    </source>
</evidence>
<proteinExistence type="inferred from homology"/>
<dbReference type="PANTHER" id="PTHR10655:SF17">
    <property type="entry name" value="LYSOPHOSPHOLIPASE-LIKE PROTEIN 1"/>
    <property type="match status" value="1"/>
</dbReference>
<evidence type="ECO:0000313" key="6">
    <source>
        <dbReference type="Proteomes" id="UP001307889"/>
    </source>
</evidence>
<keyword evidence="6" id="KW-1185">Reference proteome</keyword>
<dbReference type="Proteomes" id="UP001307889">
    <property type="component" value="Chromosome 7"/>
</dbReference>
<gene>
    <name evidence="5" type="ORF">NTJ_09377</name>
</gene>
<reference evidence="5 6" key="1">
    <citation type="submission" date="2023-09" db="EMBL/GenBank/DDBJ databases">
        <title>Nesidiocoris tenuis whole genome shotgun sequence.</title>
        <authorList>
            <person name="Shibata T."/>
            <person name="Shimoda M."/>
            <person name="Kobayashi T."/>
            <person name="Uehara T."/>
        </authorList>
    </citation>
    <scope>NUCLEOTIDE SEQUENCE [LARGE SCALE GENOMIC DNA]</scope>
    <source>
        <strain evidence="5 6">Japan</strain>
    </source>
</reference>
<keyword evidence="3" id="KW-0378">Hydrolase</keyword>
<dbReference type="PANTHER" id="PTHR10655">
    <property type="entry name" value="LYSOPHOSPHOLIPASE-RELATED"/>
    <property type="match status" value="1"/>
</dbReference>
<protein>
    <recommendedName>
        <fullName evidence="2">palmitoyl-protein hydrolase</fullName>
        <ecNumber evidence="2">3.1.2.22</ecNumber>
    </recommendedName>
</protein>
<dbReference type="InterPro" id="IPR003140">
    <property type="entry name" value="PLipase/COase/thioEstase"/>
</dbReference>
<evidence type="ECO:0000259" key="4">
    <source>
        <dbReference type="Pfam" id="PF02230"/>
    </source>
</evidence>
<organism evidence="5 6">
    <name type="scientific">Nesidiocoris tenuis</name>
    <dbReference type="NCBI Taxonomy" id="355587"/>
    <lineage>
        <taxon>Eukaryota</taxon>
        <taxon>Metazoa</taxon>
        <taxon>Ecdysozoa</taxon>
        <taxon>Arthropoda</taxon>
        <taxon>Hexapoda</taxon>
        <taxon>Insecta</taxon>
        <taxon>Pterygota</taxon>
        <taxon>Neoptera</taxon>
        <taxon>Paraneoptera</taxon>
        <taxon>Hemiptera</taxon>
        <taxon>Heteroptera</taxon>
        <taxon>Panheteroptera</taxon>
        <taxon>Cimicomorpha</taxon>
        <taxon>Miridae</taxon>
        <taxon>Dicyphina</taxon>
        <taxon>Nesidiocoris</taxon>
    </lineage>
</organism>
<dbReference type="Pfam" id="PF02230">
    <property type="entry name" value="Abhydrolase_2"/>
    <property type="match status" value="1"/>
</dbReference>
<dbReference type="InterPro" id="IPR050565">
    <property type="entry name" value="LYPA1-2/EST-like"/>
</dbReference>
<name>A0ABN7AWJ9_9HEMI</name>
<dbReference type="InterPro" id="IPR029058">
    <property type="entry name" value="AB_hydrolase_fold"/>
</dbReference>
<accession>A0ABN7AWJ9</accession>
<evidence type="ECO:0000256" key="1">
    <source>
        <dbReference type="ARBA" id="ARBA00006499"/>
    </source>
</evidence>
<evidence type="ECO:0000256" key="3">
    <source>
        <dbReference type="ARBA" id="ARBA00022801"/>
    </source>
</evidence>
<comment type="similarity">
    <text evidence="1">Belongs to the AB hydrolase superfamily. AB hydrolase 2 family.</text>
</comment>
<sequence>MSFTGVEILKAGCGNPKAALVFLHGSGSSGLECKNSFVKFLRGVGHKYIDVYFPTAKERYLKIQDRVTTYWFDAVRTGSNNIDVEGNIDDANEVSAALDKIVSEIEATGIPRERIAIGGTSQGGMVSIYAAYVRGVKVGAVVGISASFPFYTNSKFLPDPTTPLISIYGQQDAFVVPCVMNAVWNFFRRNKIPFVVRSFLKHGHSLDVDYVKCMFEWLEDKFLREDEDDD</sequence>